<feature type="binding site" description="axial binding residue" evidence="7">
    <location>
        <position position="402"/>
    </location>
    <ligand>
        <name>heme</name>
        <dbReference type="ChEBI" id="CHEBI:30413"/>
    </ligand>
    <ligandPart>
        <name>Fe</name>
        <dbReference type="ChEBI" id="CHEBI:18248"/>
    </ligandPart>
</feature>
<keyword evidence="3 7" id="KW-0479">Metal-binding</keyword>
<evidence type="ECO:0000256" key="5">
    <source>
        <dbReference type="ARBA" id="ARBA00023004"/>
    </source>
</evidence>
<dbReference type="EMBL" id="CP021404">
    <property type="protein sequence ID" value="ATI43386.1"/>
    <property type="molecule type" value="Genomic_DNA"/>
</dbReference>
<keyword evidence="5 7" id="KW-0408">Iron</keyword>
<dbReference type="InterPro" id="IPR001128">
    <property type="entry name" value="Cyt_P450"/>
</dbReference>
<comment type="cofactor">
    <cofactor evidence="7">
        <name>heme</name>
        <dbReference type="ChEBI" id="CHEBI:30413"/>
    </cofactor>
</comment>
<accession>A0A291M349</accession>
<dbReference type="Gene3D" id="1.10.630.10">
    <property type="entry name" value="Cytochrome P450"/>
    <property type="match status" value="1"/>
</dbReference>
<evidence type="ECO:0000313" key="9">
    <source>
        <dbReference type="EMBL" id="ATI43386.1"/>
    </source>
</evidence>
<dbReference type="RefSeq" id="WP_097374190.1">
    <property type="nucleotide sequence ID" value="NZ_CP021404.1"/>
</dbReference>
<keyword evidence="6 8" id="KW-0503">Monooxygenase</keyword>
<dbReference type="PANTHER" id="PTHR24291:SF50">
    <property type="entry name" value="BIFUNCTIONAL ALBAFLAVENONE MONOOXYGENASE_TERPENE SYNTHASE"/>
    <property type="match status" value="1"/>
</dbReference>
<dbReference type="SUPFAM" id="SSF48264">
    <property type="entry name" value="Cytochrome P450"/>
    <property type="match status" value="1"/>
</dbReference>
<keyword evidence="2 7" id="KW-0349">Heme</keyword>
<dbReference type="Proteomes" id="UP000219050">
    <property type="component" value="Chromosome"/>
</dbReference>
<gene>
    <name evidence="9" type="ORF">CBW24_09460</name>
</gene>
<evidence type="ECO:0000256" key="1">
    <source>
        <dbReference type="ARBA" id="ARBA00010617"/>
    </source>
</evidence>
<sequence length="459" mass="50655">MTDFVPPHIPPQMRPLGLLGSLRAMRSNVLTIIPGIAYTQPIVTGTTGPGRWHMVQSPEAMKRVFLDNHANYPKSEAMLRMLRPAVGASLFTAEGAQWRWQRRAIAPVFTARNVTALAPMMTGTAERASTRLAAGSGPVGIVGQMLSATFDVICEVALSGRDHFDADLYAEAITRYFLTIGRVSLLDFLEAPAWLPRPGEFTGRQSVRTMHRMVAQAIEARRARPAQPDAAPDDLLDYMLRAEDPETGRRMTAQDLLHNMQFFIVAGHETTALALSWALLMLAHSPDIQQAAHAEARAVLGARAATAADLSALPLTEAILDETMRLYPPVGFLARNVLRPDMLHEREIRPGDALFLNIWSLHRHRDLWPAPDAFDPGHFSAEARANRDRYAHLPFGAGPRVCVGANFAMMQAQIILATLLARFRFHPAGALPVPVMHMTIRPDPDITLRVEPIPDTPEK</sequence>
<evidence type="ECO:0000256" key="4">
    <source>
        <dbReference type="ARBA" id="ARBA00023002"/>
    </source>
</evidence>
<reference evidence="9 10" key="1">
    <citation type="submission" date="2017-05" db="EMBL/GenBank/DDBJ databases">
        <title>Comparative genomic and metabolic analysis of manganese-oxidizing mechanisms in Celeribater manganoxidans DY25T: its adaption to the environment of polymetallic nodule.</title>
        <authorList>
            <person name="Wang X."/>
        </authorList>
    </citation>
    <scope>NUCLEOTIDE SEQUENCE [LARGE SCALE GENOMIC DNA]</scope>
    <source>
        <strain evidence="9 10">DY25</strain>
    </source>
</reference>
<dbReference type="InterPro" id="IPR036396">
    <property type="entry name" value="Cyt_P450_sf"/>
</dbReference>
<dbReference type="GO" id="GO:0016705">
    <property type="term" value="F:oxidoreductase activity, acting on paired donors, with incorporation or reduction of molecular oxygen"/>
    <property type="evidence" value="ECO:0007669"/>
    <property type="project" value="InterPro"/>
</dbReference>
<dbReference type="PRINTS" id="PR00385">
    <property type="entry name" value="P450"/>
</dbReference>
<dbReference type="GO" id="GO:0020037">
    <property type="term" value="F:heme binding"/>
    <property type="evidence" value="ECO:0007669"/>
    <property type="project" value="InterPro"/>
</dbReference>
<dbReference type="Pfam" id="PF00067">
    <property type="entry name" value="p450"/>
    <property type="match status" value="1"/>
</dbReference>
<dbReference type="GO" id="GO:0004497">
    <property type="term" value="F:monooxygenase activity"/>
    <property type="evidence" value="ECO:0007669"/>
    <property type="project" value="UniProtKB-KW"/>
</dbReference>
<evidence type="ECO:0000256" key="6">
    <source>
        <dbReference type="ARBA" id="ARBA00023033"/>
    </source>
</evidence>
<evidence type="ECO:0000313" key="10">
    <source>
        <dbReference type="Proteomes" id="UP000219050"/>
    </source>
</evidence>
<organism evidence="9 10">
    <name type="scientific">Pacificitalea manganoxidans</name>
    <dbReference type="NCBI Taxonomy" id="1411902"/>
    <lineage>
        <taxon>Bacteria</taxon>
        <taxon>Pseudomonadati</taxon>
        <taxon>Pseudomonadota</taxon>
        <taxon>Alphaproteobacteria</taxon>
        <taxon>Rhodobacterales</taxon>
        <taxon>Paracoccaceae</taxon>
        <taxon>Pacificitalea</taxon>
    </lineage>
</organism>
<name>A0A291M349_9RHOB</name>
<proteinExistence type="inferred from homology"/>
<evidence type="ECO:0000256" key="2">
    <source>
        <dbReference type="ARBA" id="ARBA00022617"/>
    </source>
</evidence>
<dbReference type="PANTHER" id="PTHR24291">
    <property type="entry name" value="CYTOCHROME P450 FAMILY 4"/>
    <property type="match status" value="1"/>
</dbReference>
<evidence type="ECO:0000256" key="8">
    <source>
        <dbReference type="RuleBase" id="RU000461"/>
    </source>
</evidence>
<dbReference type="PRINTS" id="PR00463">
    <property type="entry name" value="EP450I"/>
</dbReference>
<keyword evidence="10" id="KW-1185">Reference proteome</keyword>
<dbReference type="InterPro" id="IPR002401">
    <property type="entry name" value="Cyt_P450_E_grp-I"/>
</dbReference>
<dbReference type="InterPro" id="IPR017972">
    <property type="entry name" value="Cyt_P450_CS"/>
</dbReference>
<evidence type="ECO:0000256" key="7">
    <source>
        <dbReference type="PIRSR" id="PIRSR602401-1"/>
    </source>
</evidence>
<dbReference type="AlphaFoldDB" id="A0A291M349"/>
<dbReference type="GO" id="GO:0005506">
    <property type="term" value="F:iron ion binding"/>
    <property type="evidence" value="ECO:0007669"/>
    <property type="project" value="InterPro"/>
</dbReference>
<evidence type="ECO:0000256" key="3">
    <source>
        <dbReference type="ARBA" id="ARBA00022723"/>
    </source>
</evidence>
<comment type="similarity">
    <text evidence="1 8">Belongs to the cytochrome P450 family.</text>
</comment>
<dbReference type="InterPro" id="IPR050196">
    <property type="entry name" value="Cytochrome_P450_Monoox"/>
</dbReference>
<dbReference type="KEGG" id="cmag:CBW24_09460"/>
<protein>
    <submittedName>
        <fullName evidence="9">Cytochrome P450</fullName>
    </submittedName>
</protein>
<keyword evidence="4 8" id="KW-0560">Oxidoreductase</keyword>
<dbReference type="PROSITE" id="PS00086">
    <property type="entry name" value="CYTOCHROME_P450"/>
    <property type="match status" value="1"/>
</dbReference>
<dbReference type="OrthoDB" id="9764248at2"/>